<dbReference type="GO" id="GO:0004519">
    <property type="term" value="F:endonuclease activity"/>
    <property type="evidence" value="ECO:0007669"/>
    <property type="project" value="UniProtKB-KW"/>
</dbReference>
<evidence type="ECO:0000256" key="6">
    <source>
        <dbReference type="ARBA" id="ARBA00022918"/>
    </source>
</evidence>
<evidence type="ECO:0000256" key="2">
    <source>
        <dbReference type="ARBA" id="ARBA00022695"/>
    </source>
</evidence>
<evidence type="ECO:0000256" key="7">
    <source>
        <dbReference type="SAM" id="MobiDB-lite"/>
    </source>
</evidence>
<feature type="compositionally biased region" description="Polar residues" evidence="7">
    <location>
        <begin position="36"/>
        <end position="47"/>
    </location>
</feature>
<name>A0ABD0PRG1_CIRMR</name>
<comment type="caution">
    <text evidence="9">The sequence shown here is derived from an EMBL/GenBank/DDBJ whole genome shotgun (WGS) entry which is preliminary data.</text>
</comment>
<dbReference type="AlphaFoldDB" id="A0ABD0PRG1"/>
<dbReference type="InterPro" id="IPR043502">
    <property type="entry name" value="DNA/RNA_pol_sf"/>
</dbReference>
<evidence type="ECO:0000259" key="8">
    <source>
        <dbReference type="Pfam" id="PF17917"/>
    </source>
</evidence>
<dbReference type="InterPro" id="IPR041373">
    <property type="entry name" value="RT_RNaseH"/>
</dbReference>
<dbReference type="GO" id="GO:0016787">
    <property type="term" value="F:hydrolase activity"/>
    <property type="evidence" value="ECO:0007669"/>
    <property type="project" value="UniProtKB-KW"/>
</dbReference>
<feature type="non-terminal residue" evidence="9">
    <location>
        <position position="797"/>
    </location>
</feature>
<dbReference type="PANTHER" id="PTHR33050">
    <property type="entry name" value="REVERSE TRANSCRIPTASE DOMAIN-CONTAINING PROTEIN"/>
    <property type="match status" value="1"/>
</dbReference>
<dbReference type="SUPFAM" id="SSF56672">
    <property type="entry name" value="DNA/RNA polymerases"/>
    <property type="match status" value="1"/>
</dbReference>
<sequence>SSQYGLDLLFEAPAEEQGVSAASEGGCKPSEADVSSELTTPAAESQTVADAEVAAALQWAAWEIGLEWVPPPRPEPSRLDDWFLGNNRDSRPHSSPVPFFPEVHKNLTKWWKAPLLARAQYTNSSSFSTLEGGPARGYKEVPQVERAIAMHLCPQNATSWRGRPRLPSRACKFSFTLIAKAYTSSGQAASALHAMAILQVYQAKVLIDLHEGFPNPKLLQELRSATDYALQATKVTAQALGRAMSTMVVQERHLWLNLAEMLDAEKVRFLDAPISQAGLHGETVKEFVQQFSTVKKQTEAIKHILSQCVASASPAPPRQQPPPAPHRGRPLREQLRPRRKLILQLDPPNGPALAGRLQRTLVRLQSIPETGSPGKEDRLTGPGPHSTSGRATWQMATTCHTPLVFPHVPKQRVRSDGPPCQGDPLFGSHHTNSLGKTASDLRGFLPPDTGRFSSHSFHMAANFLDSLWLAPQDHLTWLCNSLHETPAQVPQRSLYLSPLCGHVPSAEETVPSAEMKKGFYRALPVAEAALASLREVGICILNYLNDWLILAYSRNLVCSHRDVILNHLAHLGLRDNWKRANSPQRRNWTRTRTVSAEVCGSTQTQVSSPPETISEAPGAHGILSRSHAAGSDAHETATALASYPSPEMGIVPQHVLCEHHTIVLQNTQPLARHFVQSGVPLEQVSRRIIVTTDASKTGWGAVCNGHAASGVWTGSRLPWHINCLELLTVLLALKRFRPLIQGKHVLVRSDNTATVAYINLQGGVRSFRMSQLARHLLLWSQHSGLCVPLKFPANPIV</sequence>
<protein>
    <recommendedName>
        <fullName evidence="8">Reverse transcriptase RNase H-like domain-containing protein</fullName>
    </recommendedName>
</protein>
<feature type="non-terminal residue" evidence="9">
    <location>
        <position position="1"/>
    </location>
</feature>
<reference evidence="9 10" key="1">
    <citation type="submission" date="2024-05" db="EMBL/GenBank/DDBJ databases">
        <title>Genome sequencing and assembly of Indian major carp, Cirrhinus mrigala (Hamilton, 1822).</title>
        <authorList>
            <person name="Mohindra V."/>
            <person name="Chowdhury L.M."/>
            <person name="Lal K."/>
            <person name="Jena J.K."/>
        </authorList>
    </citation>
    <scope>NUCLEOTIDE SEQUENCE [LARGE SCALE GENOMIC DNA]</scope>
    <source>
        <strain evidence="9">CM1030</strain>
        <tissue evidence="9">Blood</tissue>
    </source>
</reference>
<evidence type="ECO:0000313" key="9">
    <source>
        <dbReference type="EMBL" id="KAL0176031.1"/>
    </source>
</evidence>
<dbReference type="EMBL" id="JAMKFB020000014">
    <property type="protein sequence ID" value="KAL0176031.1"/>
    <property type="molecule type" value="Genomic_DNA"/>
</dbReference>
<keyword evidence="5" id="KW-0378">Hydrolase</keyword>
<evidence type="ECO:0000256" key="4">
    <source>
        <dbReference type="ARBA" id="ARBA00022759"/>
    </source>
</evidence>
<feature type="region of interest" description="Disordered" evidence="7">
    <location>
        <begin position="15"/>
        <end position="47"/>
    </location>
</feature>
<feature type="domain" description="Reverse transcriptase RNase H-like" evidence="8">
    <location>
        <begin position="685"/>
        <end position="757"/>
    </location>
</feature>
<evidence type="ECO:0000256" key="5">
    <source>
        <dbReference type="ARBA" id="ARBA00022801"/>
    </source>
</evidence>
<keyword evidence="1" id="KW-0808">Transferase</keyword>
<proteinExistence type="predicted"/>
<organism evidence="9 10">
    <name type="scientific">Cirrhinus mrigala</name>
    <name type="common">Mrigala</name>
    <dbReference type="NCBI Taxonomy" id="683832"/>
    <lineage>
        <taxon>Eukaryota</taxon>
        <taxon>Metazoa</taxon>
        <taxon>Chordata</taxon>
        <taxon>Craniata</taxon>
        <taxon>Vertebrata</taxon>
        <taxon>Euteleostomi</taxon>
        <taxon>Actinopterygii</taxon>
        <taxon>Neopterygii</taxon>
        <taxon>Teleostei</taxon>
        <taxon>Ostariophysi</taxon>
        <taxon>Cypriniformes</taxon>
        <taxon>Cyprinidae</taxon>
        <taxon>Labeoninae</taxon>
        <taxon>Labeonini</taxon>
        <taxon>Cirrhinus</taxon>
    </lineage>
</organism>
<feature type="compositionally biased region" description="Pro residues" evidence="7">
    <location>
        <begin position="314"/>
        <end position="325"/>
    </location>
</feature>
<dbReference type="Gene3D" id="1.10.287.3160">
    <property type="match status" value="1"/>
</dbReference>
<evidence type="ECO:0000313" key="10">
    <source>
        <dbReference type="Proteomes" id="UP001529510"/>
    </source>
</evidence>
<gene>
    <name evidence="9" type="ORF">M9458_028361</name>
</gene>
<keyword evidence="10" id="KW-1185">Reference proteome</keyword>
<keyword evidence="2" id="KW-0548">Nucleotidyltransferase</keyword>
<dbReference type="CDD" id="cd09275">
    <property type="entry name" value="RNase_HI_RT_DIRS1"/>
    <property type="match status" value="1"/>
</dbReference>
<dbReference type="PANTHER" id="PTHR33050:SF7">
    <property type="entry name" value="RIBONUCLEASE H"/>
    <property type="match status" value="1"/>
</dbReference>
<dbReference type="Proteomes" id="UP001529510">
    <property type="component" value="Unassembled WGS sequence"/>
</dbReference>
<keyword evidence="6" id="KW-0695">RNA-directed DNA polymerase</keyword>
<dbReference type="GO" id="GO:0003964">
    <property type="term" value="F:RNA-directed DNA polymerase activity"/>
    <property type="evidence" value="ECO:0007669"/>
    <property type="project" value="UniProtKB-KW"/>
</dbReference>
<evidence type="ECO:0000256" key="3">
    <source>
        <dbReference type="ARBA" id="ARBA00022722"/>
    </source>
</evidence>
<dbReference type="Pfam" id="PF17917">
    <property type="entry name" value="RT_RNaseH"/>
    <property type="match status" value="1"/>
</dbReference>
<keyword evidence="4" id="KW-0255">Endonuclease</keyword>
<dbReference type="InterPro" id="IPR052055">
    <property type="entry name" value="Hepadnavirus_pol/RT"/>
</dbReference>
<feature type="region of interest" description="Disordered" evidence="7">
    <location>
        <begin position="311"/>
        <end position="332"/>
    </location>
</feature>
<evidence type="ECO:0000256" key="1">
    <source>
        <dbReference type="ARBA" id="ARBA00022679"/>
    </source>
</evidence>
<accession>A0ABD0PRG1</accession>
<keyword evidence="3" id="KW-0540">Nuclease</keyword>
<feature type="region of interest" description="Disordered" evidence="7">
    <location>
        <begin position="366"/>
        <end position="390"/>
    </location>
</feature>